<dbReference type="InterPro" id="IPR010177">
    <property type="entry name" value="Paired_CXXCH_1"/>
</dbReference>
<keyword evidence="1 2" id="KW-0732">Signal</keyword>
<dbReference type="KEGG" id="tid:Thein_1796"/>
<feature type="domain" description="Doubled CXXCH motif" evidence="3">
    <location>
        <begin position="194"/>
        <end position="211"/>
    </location>
</feature>
<dbReference type="HOGENOM" id="CLU_701626_0_0_0"/>
<proteinExistence type="predicted"/>
<dbReference type="InterPro" id="IPR036280">
    <property type="entry name" value="Multihaem_cyt_sf"/>
</dbReference>
<dbReference type="EMBL" id="CP002683">
    <property type="protein sequence ID" value="AEH45652.1"/>
    <property type="molecule type" value="Genomic_DNA"/>
</dbReference>
<keyword evidence="5" id="KW-1185">Reference proteome</keyword>
<evidence type="ECO:0000256" key="2">
    <source>
        <dbReference type="SAM" id="SignalP"/>
    </source>
</evidence>
<dbReference type="PaxDb" id="667014-Thein_1796"/>
<feature type="chain" id="PRO_5003373725" evidence="2">
    <location>
        <begin position="22"/>
        <end position="394"/>
    </location>
</feature>
<dbReference type="RefSeq" id="WP_013908391.1">
    <property type="nucleotide sequence ID" value="NC_015681.1"/>
</dbReference>
<dbReference type="STRING" id="667014.Thein_1796"/>
<dbReference type="Gene3D" id="1.10.1130.10">
    <property type="entry name" value="Flavocytochrome C3, Chain A"/>
    <property type="match status" value="1"/>
</dbReference>
<gene>
    <name evidence="4" type="ordered locus">Thein_1796</name>
</gene>
<dbReference type="InParanoid" id="F8ABW0"/>
<evidence type="ECO:0000256" key="1">
    <source>
        <dbReference type="ARBA" id="ARBA00022729"/>
    </source>
</evidence>
<dbReference type="PANTHER" id="PTHR35038">
    <property type="entry name" value="DISSIMILATORY SULFITE REDUCTASE SIRA"/>
    <property type="match status" value="1"/>
</dbReference>
<dbReference type="OrthoDB" id="9783375at2"/>
<evidence type="ECO:0000313" key="4">
    <source>
        <dbReference type="EMBL" id="AEH45652.1"/>
    </source>
</evidence>
<reference evidence="5" key="1">
    <citation type="submission" date="2011-04" db="EMBL/GenBank/DDBJ databases">
        <title>The complete genome of Thermodesulfatator indicus DSM 15286.</title>
        <authorList>
            <person name="Lucas S."/>
            <person name="Copeland A."/>
            <person name="Lapidus A."/>
            <person name="Bruce D."/>
            <person name="Goodwin L."/>
            <person name="Pitluck S."/>
            <person name="Peters L."/>
            <person name="Kyrpides N."/>
            <person name="Mavromatis K."/>
            <person name="Pagani I."/>
            <person name="Ivanova N."/>
            <person name="Saunders L."/>
            <person name="Detter J.C."/>
            <person name="Tapia R."/>
            <person name="Han C."/>
            <person name="Land M."/>
            <person name="Hauser L."/>
            <person name="Markowitz V."/>
            <person name="Cheng J.-F."/>
            <person name="Hugenholtz P."/>
            <person name="Woyke T."/>
            <person name="Wu D."/>
            <person name="Spring S."/>
            <person name="Schroeder M."/>
            <person name="Brambilla E."/>
            <person name="Klenk H.-P."/>
            <person name="Eisen J.A."/>
        </authorList>
    </citation>
    <scope>NUCLEOTIDE SEQUENCE [LARGE SCALE GENOMIC DNA]</scope>
    <source>
        <strain evidence="5">DSM 15286 / JCM 11887 / CIR29812</strain>
    </source>
</reference>
<evidence type="ECO:0000259" key="3">
    <source>
        <dbReference type="Pfam" id="PF09699"/>
    </source>
</evidence>
<dbReference type="Gene3D" id="3.90.10.10">
    <property type="entry name" value="Cytochrome C3"/>
    <property type="match status" value="3"/>
</dbReference>
<feature type="domain" description="Doubled CXXCH motif" evidence="3">
    <location>
        <begin position="44"/>
        <end position="83"/>
    </location>
</feature>
<dbReference type="SUPFAM" id="SSF48695">
    <property type="entry name" value="Multiheme cytochromes"/>
    <property type="match status" value="2"/>
</dbReference>
<dbReference type="Proteomes" id="UP000006793">
    <property type="component" value="Chromosome"/>
</dbReference>
<dbReference type="Pfam" id="PF09699">
    <property type="entry name" value="Paired_CXXCH_1"/>
    <property type="match status" value="7"/>
</dbReference>
<feature type="domain" description="Doubled CXXCH motif" evidence="3">
    <location>
        <begin position="260"/>
        <end position="291"/>
    </location>
</feature>
<dbReference type="AlphaFoldDB" id="F8ABW0"/>
<feature type="domain" description="Doubled CXXCH motif" evidence="3">
    <location>
        <begin position="363"/>
        <end position="393"/>
    </location>
</feature>
<dbReference type="NCBIfam" id="TIGR01905">
    <property type="entry name" value="paired_CXXCH_1"/>
    <property type="match status" value="5"/>
</dbReference>
<protein>
    <submittedName>
        <fullName evidence="4">Cytochrome C family protein</fullName>
    </submittedName>
</protein>
<feature type="signal peptide" evidence="2">
    <location>
        <begin position="1"/>
        <end position="21"/>
    </location>
</feature>
<reference evidence="4 5" key="2">
    <citation type="journal article" date="2012" name="Stand. Genomic Sci.">
        <title>Complete genome sequence of the thermophilic sulfate-reducing ocean bacterium Thermodesulfatator indicus type strain (CIR29812(T)).</title>
        <authorList>
            <person name="Anderson I."/>
            <person name="Saunders E."/>
            <person name="Lapidus A."/>
            <person name="Nolan M."/>
            <person name="Lucas S."/>
            <person name="Tice H."/>
            <person name="Del Rio T.G."/>
            <person name="Cheng J.F."/>
            <person name="Han C."/>
            <person name="Tapia R."/>
            <person name="Goodwin L.A."/>
            <person name="Pitluck S."/>
            <person name="Liolios K."/>
            <person name="Mavromatis K."/>
            <person name="Pagani I."/>
            <person name="Ivanova N."/>
            <person name="Mikhailova N."/>
            <person name="Pati A."/>
            <person name="Chen A."/>
            <person name="Palaniappan K."/>
            <person name="Land M."/>
            <person name="Hauser L."/>
            <person name="Jeffries C.D."/>
            <person name="Chang Y.J."/>
            <person name="Brambilla E.M."/>
            <person name="Rohde M."/>
            <person name="Spring S."/>
            <person name="Goker M."/>
            <person name="Detter J.C."/>
            <person name="Woyke T."/>
            <person name="Bristow J."/>
            <person name="Eisen J.A."/>
            <person name="Markowitz V."/>
            <person name="Hugenholtz P."/>
            <person name="Kyrpides N.C."/>
            <person name="Klenk H.P."/>
        </authorList>
    </citation>
    <scope>NUCLEOTIDE SEQUENCE [LARGE SCALE GENOMIC DNA]</scope>
    <source>
        <strain evidence="5">DSM 15286 / JCM 11887 / CIR29812</strain>
    </source>
</reference>
<dbReference type="eggNOG" id="COG3005">
    <property type="taxonomic scope" value="Bacteria"/>
</dbReference>
<name>F8ABW0_THEID</name>
<feature type="domain" description="Doubled CXXCH motif" evidence="3">
    <location>
        <begin position="308"/>
        <end position="341"/>
    </location>
</feature>
<sequence length="394" mass="45683">MRIFIFFCFFSLFFFSYPAFSKVNNKLCFQCHKSNKYLHNKYIHKPIISKGCLECHFPHASKNEKLLKKSTNKLCFTCHKKLKNDFKSDLFLHKPYKEQACLRCHIAHSSNYNFLLKNDVKDLCFSCHKNLLVNKQKFLHKPYQDGKCLSCHNAHVGYDVRLLKKENGNLLCYSCHKRNKKFYDVHLGKKEINNCLECHNPHMSNNKFLLKNFEHKPFAEKKCNICHNQKDKSNSLCLNCHKNIDTTFYYFHNHALGGYQKNSCLICHSPHLGNTKILLKSSPKVLCISCHINAYVQKENSLYVHPKRDNCIECHKGHGANNPSMLKGDGNQVCSRCHKTQGKFSHPVGDKVLDPRNGQPITCITCHEPMGTNFKYELKLSGEAALCVECHKNY</sequence>
<feature type="domain" description="Doubled CXXCH motif" evidence="3">
    <location>
        <begin position="93"/>
        <end position="130"/>
    </location>
</feature>
<dbReference type="InterPro" id="IPR051829">
    <property type="entry name" value="Multiheme_Cytochr_ET"/>
</dbReference>
<accession>F8ABW0</accession>
<feature type="domain" description="Doubled CXXCH motif" evidence="3">
    <location>
        <begin position="140"/>
        <end position="180"/>
    </location>
</feature>
<evidence type="ECO:0000313" key="5">
    <source>
        <dbReference type="Proteomes" id="UP000006793"/>
    </source>
</evidence>
<organism evidence="4 5">
    <name type="scientific">Thermodesulfatator indicus (strain DSM 15286 / JCM 11887 / CIR29812)</name>
    <dbReference type="NCBI Taxonomy" id="667014"/>
    <lineage>
        <taxon>Bacteria</taxon>
        <taxon>Pseudomonadati</taxon>
        <taxon>Thermodesulfobacteriota</taxon>
        <taxon>Thermodesulfobacteria</taxon>
        <taxon>Thermodesulfobacteriales</taxon>
        <taxon>Thermodesulfatatoraceae</taxon>
        <taxon>Thermodesulfatator</taxon>
    </lineage>
</organism>